<accession>A0A174M274</accession>
<sequence length="620" mass="71329">MRKIKQWVNQLSVKMKLIFYGYLIITPVLILICAVLLFYNYNKDLESRLENDRSSVNALAESIFVLQSDIKDFSTYFCINDEVHALLTAKNAEELNKNAKLWLEEAPMQIVQDMVALKGHIKTIGIYPENGVRPYLRCMDASAYVPDLETVKKTEVYRDTLDSDNGILWRSVSKYDKETYNTNRSDKVVLYRGIFDLTQKKTLGYIVIGVSQEVFQELGEGILHSDREGVLILDKFGGELSRSGSIPKQVAEYLKSDDFIKEDYRERKHNFTFGDYQVVCSQKEKNSSIVVKVVPRYSRQMQLTDIAYMPITLMIGVLLGLLPLLLIISNIVTRPLKRVSEAIVKFSTGDFDQRVEVETRDEVGEVAECFNKMVEDIKSLIDENYVITLQEKESELAALQAQINPHFLYNTLDSLYWQATEADNDEIAESILALSQLFRLVLSQGKKEVTVAQEIELVSRYLQIQKMRFSRRLHYEINVADEVKAVYIPKLILQPFVENAIVHGFENVSTPCYLTVTGRLDKGKIRFEIKDTGIGMRQDQIDDIWEEEPAQYARQRIGRYAIKNIKERLELRYHGDFELEIQSDVGKGTRVILCIPFEPPSAKFVKDLTIPDKAGHAEWR</sequence>
<dbReference type="Gene3D" id="3.30.565.10">
    <property type="entry name" value="Histidine kinase-like ATPase, C-terminal domain"/>
    <property type="match status" value="1"/>
</dbReference>
<comment type="subcellular location">
    <subcellularLocation>
        <location evidence="1">Membrane</location>
    </subcellularLocation>
</comment>
<dbReference type="CDD" id="cd06225">
    <property type="entry name" value="HAMP"/>
    <property type="match status" value="1"/>
</dbReference>
<keyword evidence="3 7" id="KW-0808">Transferase</keyword>
<feature type="domain" description="HAMP" evidence="6">
    <location>
        <begin position="330"/>
        <end position="382"/>
    </location>
</feature>
<dbReference type="EMBL" id="CYZE01000024">
    <property type="protein sequence ID" value="CUP28987.1"/>
    <property type="molecule type" value="Genomic_DNA"/>
</dbReference>
<evidence type="ECO:0000256" key="3">
    <source>
        <dbReference type="ARBA" id="ARBA00022679"/>
    </source>
</evidence>
<gene>
    <name evidence="7" type="primary">yehU_33</name>
    <name evidence="7" type="ORF">ERS852407_05527</name>
</gene>
<dbReference type="Pfam" id="PF02518">
    <property type="entry name" value="HATPase_c"/>
    <property type="match status" value="1"/>
</dbReference>
<keyword evidence="5" id="KW-0812">Transmembrane</keyword>
<dbReference type="Pfam" id="PF06580">
    <property type="entry name" value="His_kinase"/>
    <property type="match status" value="1"/>
</dbReference>
<dbReference type="PANTHER" id="PTHR34220:SF7">
    <property type="entry name" value="SENSOR HISTIDINE KINASE YPDA"/>
    <property type="match status" value="1"/>
</dbReference>
<dbReference type="GO" id="GO:0000155">
    <property type="term" value="F:phosphorelay sensor kinase activity"/>
    <property type="evidence" value="ECO:0007669"/>
    <property type="project" value="InterPro"/>
</dbReference>
<keyword evidence="5" id="KW-1133">Transmembrane helix</keyword>
<keyword evidence="4 7" id="KW-0418">Kinase</keyword>
<evidence type="ECO:0000313" key="7">
    <source>
        <dbReference type="EMBL" id="CUP28987.1"/>
    </source>
</evidence>
<dbReference type="PANTHER" id="PTHR34220">
    <property type="entry name" value="SENSOR HISTIDINE KINASE YPDA"/>
    <property type="match status" value="1"/>
</dbReference>
<protein>
    <submittedName>
        <fullName evidence="7">Histidine kinase internal region</fullName>
        <ecNumber evidence="7">2.7.13.3</ecNumber>
    </submittedName>
</protein>
<evidence type="ECO:0000313" key="8">
    <source>
        <dbReference type="Proteomes" id="UP000095651"/>
    </source>
</evidence>
<dbReference type="SUPFAM" id="SSF55874">
    <property type="entry name" value="ATPase domain of HSP90 chaperone/DNA topoisomerase II/histidine kinase"/>
    <property type="match status" value="1"/>
</dbReference>
<dbReference type="InterPro" id="IPR003660">
    <property type="entry name" value="HAMP_dom"/>
</dbReference>
<dbReference type="GO" id="GO:0016020">
    <property type="term" value="C:membrane"/>
    <property type="evidence" value="ECO:0007669"/>
    <property type="project" value="UniProtKB-SubCell"/>
</dbReference>
<dbReference type="AlphaFoldDB" id="A0A174M274"/>
<dbReference type="InterPro" id="IPR003594">
    <property type="entry name" value="HATPase_dom"/>
</dbReference>
<proteinExistence type="predicted"/>
<dbReference type="EC" id="2.7.13.3" evidence="7"/>
<dbReference type="SMART" id="SM00304">
    <property type="entry name" value="HAMP"/>
    <property type="match status" value="1"/>
</dbReference>
<evidence type="ECO:0000256" key="1">
    <source>
        <dbReference type="ARBA" id="ARBA00004370"/>
    </source>
</evidence>
<organism evidence="7 8">
    <name type="scientific">Hungatella hathewayi</name>
    <dbReference type="NCBI Taxonomy" id="154046"/>
    <lineage>
        <taxon>Bacteria</taxon>
        <taxon>Bacillati</taxon>
        <taxon>Bacillota</taxon>
        <taxon>Clostridia</taxon>
        <taxon>Lachnospirales</taxon>
        <taxon>Lachnospiraceae</taxon>
        <taxon>Hungatella</taxon>
    </lineage>
</organism>
<dbReference type="Pfam" id="PF00672">
    <property type="entry name" value="HAMP"/>
    <property type="match status" value="1"/>
</dbReference>
<name>A0A174M274_9FIRM</name>
<evidence type="ECO:0000256" key="4">
    <source>
        <dbReference type="ARBA" id="ARBA00022777"/>
    </source>
</evidence>
<dbReference type="RefSeq" id="WP_025529769.1">
    <property type="nucleotide sequence ID" value="NZ_CABIXC010000024.1"/>
</dbReference>
<evidence type="ECO:0000256" key="5">
    <source>
        <dbReference type="SAM" id="Phobius"/>
    </source>
</evidence>
<feature type="transmembrane region" description="Helical" evidence="5">
    <location>
        <begin position="17"/>
        <end position="39"/>
    </location>
</feature>
<keyword evidence="5" id="KW-0472">Membrane</keyword>
<dbReference type="PROSITE" id="PS50885">
    <property type="entry name" value="HAMP"/>
    <property type="match status" value="1"/>
</dbReference>
<dbReference type="InterPro" id="IPR050640">
    <property type="entry name" value="Bact_2-comp_sensor_kinase"/>
</dbReference>
<reference evidence="7 8" key="1">
    <citation type="submission" date="2015-09" db="EMBL/GenBank/DDBJ databases">
        <authorList>
            <consortium name="Pathogen Informatics"/>
        </authorList>
    </citation>
    <scope>NUCLEOTIDE SEQUENCE [LARGE SCALE GENOMIC DNA]</scope>
    <source>
        <strain evidence="7 8">2789STDY5608850</strain>
    </source>
</reference>
<dbReference type="InterPro" id="IPR036890">
    <property type="entry name" value="HATPase_C_sf"/>
</dbReference>
<dbReference type="Gene3D" id="6.10.340.10">
    <property type="match status" value="1"/>
</dbReference>
<evidence type="ECO:0000256" key="2">
    <source>
        <dbReference type="ARBA" id="ARBA00022553"/>
    </source>
</evidence>
<dbReference type="SUPFAM" id="SSF158472">
    <property type="entry name" value="HAMP domain-like"/>
    <property type="match status" value="1"/>
</dbReference>
<feature type="transmembrane region" description="Helical" evidence="5">
    <location>
        <begin position="306"/>
        <end position="328"/>
    </location>
</feature>
<dbReference type="Proteomes" id="UP000095651">
    <property type="component" value="Unassembled WGS sequence"/>
</dbReference>
<evidence type="ECO:0000259" key="6">
    <source>
        <dbReference type="PROSITE" id="PS50885"/>
    </source>
</evidence>
<keyword evidence="2" id="KW-0597">Phosphoprotein</keyword>
<dbReference type="InterPro" id="IPR010559">
    <property type="entry name" value="Sig_transdc_His_kin_internal"/>
</dbReference>